<dbReference type="AlphaFoldDB" id="A0A9P0YQI3"/>
<evidence type="ECO:0000313" key="1">
    <source>
        <dbReference type="EMBL" id="CAH9072029.1"/>
    </source>
</evidence>
<organism evidence="1 2">
    <name type="scientific">Cuscuta europaea</name>
    <name type="common">European dodder</name>
    <dbReference type="NCBI Taxonomy" id="41803"/>
    <lineage>
        <taxon>Eukaryota</taxon>
        <taxon>Viridiplantae</taxon>
        <taxon>Streptophyta</taxon>
        <taxon>Embryophyta</taxon>
        <taxon>Tracheophyta</taxon>
        <taxon>Spermatophyta</taxon>
        <taxon>Magnoliopsida</taxon>
        <taxon>eudicotyledons</taxon>
        <taxon>Gunneridae</taxon>
        <taxon>Pentapetalae</taxon>
        <taxon>asterids</taxon>
        <taxon>lamiids</taxon>
        <taxon>Solanales</taxon>
        <taxon>Convolvulaceae</taxon>
        <taxon>Cuscuteae</taxon>
        <taxon>Cuscuta</taxon>
        <taxon>Cuscuta subgen. Cuscuta</taxon>
    </lineage>
</organism>
<comment type="caution">
    <text evidence="1">The sequence shown here is derived from an EMBL/GenBank/DDBJ whole genome shotgun (WGS) entry which is preliminary data.</text>
</comment>
<dbReference type="EMBL" id="CAMAPE010000008">
    <property type="protein sequence ID" value="CAH9072029.1"/>
    <property type="molecule type" value="Genomic_DNA"/>
</dbReference>
<evidence type="ECO:0000313" key="2">
    <source>
        <dbReference type="Proteomes" id="UP001152484"/>
    </source>
</evidence>
<accession>A0A9P0YQI3</accession>
<protein>
    <submittedName>
        <fullName evidence="1">Uncharacterized protein</fullName>
    </submittedName>
</protein>
<proteinExistence type="predicted"/>
<sequence>MGNDRVNKAGEKSRVYQIRHKLGPLGYGAAGYAGGGYGESPLVEKISVIHPCVGVGDTLQAEEVISDEAVGFLAGSEGKGEPEKVVEEPAGGGVEDVGEHDILGVLGAD</sequence>
<dbReference type="Proteomes" id="UP001152484">
    <property type="component" value="Unassembled WGS sequence"/>
</dbReference>
<gene>
    <name evidence="1" type="ORF">CEURO_LOCUS4159</name>
</gene>
<reference evidence="1" key="1">
    <citation type="submission" date="2022-07" db="EMBL/GenBank/DDBJ databases">
        <authorList>
            <person name="Macas J."/>
            <person name="Novak P."/>
            <person name="Neumann P."/>
        </authorList>
    </citation>
    <scope>NUCLEOTIDE SEQUENCE</scope>
</reference>
<keyword evidence="2" id="KW-1185">Reference proteome</keyword>
<name>A0A9P0YQI3_CUSEU</name>